<reference evidence="2" key="1">
    <citation type="submission" date="2023-03" db="EMBL/GenBank/DDBJ databases">
        <title>Massive genome expansion in bonnet fungi (Mycena s.s.) driven by repeated elements and novel gene families across ecological guilds.</title>
        <authorList>
            <consortium name="Lawrence Berkeley National Laboratory"/>
            <person name="Harder C.B."/>
            <person name="Miyauchi S."/>
            <person name="Viragh M."/>
            <person name="Kuo A."/>
            <person name="Thoen E."/>
            <person name="Andreopoulos B."/>
            <person name="Lu D."/>
            <person name="Skrede I."/>
            <person name="Drula E."/>
            <person name="Henrissat B."/>
            <person name="Morin E."/>
            <person name="Kohler A."/>
            <person name="Barry K."/>
            <person name="LaButti K."/>
            <person name="Morin E."/>
            <person name="Salamov A."/>
            <person name="Lipzen A."/>
            <person name="Mereny Z."/>
            <person name="Hegedus B."/>
            <person name="Baldrian P."/>
            <person name="Stursova M."/>
            <person name="Weitz H."/>
            <person name="Taylor A."/>
            <person name="Grigoriev I.V."/>
            <person name="Nagy L.G."/>
            <person name="Martin F."/>
            <person name="Kauserud H."/>
        </authorList>
    </citation>
    <scope>NUCLEOTIDE SEQUENCE</scope>
    <source>
        <strain evidence="2">CBHHK002</strain>
    </source>
</reference>
<evidence type="ECO:0000313" key="2">
    <source>
        <dbReference type="EMBL" id="KAJ7309136.1"/>
    </source>
</evidence>
<feature type="compositionally biased region" description="Basic and acidic residues" evidence="1">
    <location>
        <begin position="73"/>
        <end position="90"/>
    </location>
</feature>
<name>A0AAD6Z682_9AGAR</name>
<sequence>MRGHMPCSFCLCVRALAGAGDRPRGDGVLLGGGWEVLCATLDCGRGGAGWRRLRGICDIVRLEGRATPLGDRGMPEPDGVGKRPRGEECRAAPVSG</sequence>
<gene>
    <name evidence="2" type="ORF">DFH08DRAFT_899646</name>
</gene>
<keyword evidence="3" id="KW-1185">Reference proteome</keyword>
<dbReference type="AlphaFoldDB" id="A0AAD6Z682"/>
<dbReference type="EMBL" id="JARIHO010000083">
    <property type="protein sequence ID" value="KAJ7309136.1"/>
    <property type="molecule type" value="Genomic_DNA"/>
</dbReference>
<accession>A0AAD6Z682</accession>
<protein>
    <submittedName>
        <fullName evidence="2">Uncharacterized protein</fullName>
    </submittedName>
</protein>
<dbReference type="Proteomes" id="UP001218218">
    <property type="component" value="Unassembled WGS sequence"/>
</dbReference>
<feature type="region of interest" description="Disordered" evidence="1">
    <location>
        <begin position="68"/>
        <end position="96"/>
    </location>
</feature>
<comment type="caution">
    <text evidence="2">The sequence shown here is derived from an EMBL/GenBank/DDBJ whole genome shotgun (WGS) entry which is preliminary data.</text>
</comment>
<proteinExistence type="predicted"/>
<evidence type="ECO:0000313" key="3">
    <source>
        <dbReference type="Proteomes" id="UP001218218"/>
    </source>
</evidence>
<organism evidence="2 3">
    <name type="scientific">Mycena albidolilacea</name>
    <dbReference type="NCBI Taxonomy" id="1033008"/>
    <lineage>
        <taxon>Eukaryota</taxon>
        <taxon>Fungi</taxon>
        <taxon>Dikarya</taxon>
        <taxon>Basidiomycota</taxon>
        <taxon>Agaricomycotina</taxon>
        <taxon>Agaricomycetes</taxon>
        <taxon>Agaricomycetidae</taxon>
        <taxon>Agaricales</taxon>
        <taxon>Marasmiineae</taxon>
        <taxon>Mycenaceae</taxon>
        <taxon>Mycena</taxon>
    </lineage>
</organism>
<evidence type="ECO:0000256" key="1">
    <source>
        <dbReference type="SAM" id="MobiDB-lite"/>
    </source>
</evidence>